<gene>
    <name evidence="2" type="ORF">HYN51_03625</name>
</gene>
<evidence type="ECO:0000313" key="2">
    <source>
        <dbReference type="EMBL" id="AWH87732.1"/>
    </source>
</evidence>
<dbReference type="AlphaFoldDB" id="A0A2Y9TVT7"/>
<feature type="signal peptide" evidence="1">
    <location>
        <begin position="1"/>
        <end position="27"/>
    </location>
</feature>
<evidence type="ECO:0000313" key="3">
    <source>
        <dbReference type="Proteomes" id="UP000244908"/>
    </source>
</evidence>
<feature type="chain" id="PRO_5016166241" description="Cyanovirin-N domain-containing protein" evidence="1">
    <location>
        <begin position="28"/>
        <end position="128"/>
    </location>
</feature>
<name>A0A2Y9TVT7_9GAMM</name>
<sequence length="128" mass="14555">MAMKYTLQVMLAIIAFAVTFNFPMAQADSYQVCIDKYPDSSGNRIASLSDCDGNDYVIRSQSMRPNSVISGSDRRMNSFGRERLSDRYQVNESTYASERWCDDSGCYHIKNKRNFCVLEVTGELVDCN</sequence>
<evidence type="ECO:0008006" key="4">
    <source>
        <dbReference type="Google" id="ProtNLM"/>
    </source>
</evidence>
<dbReference type="KEGG" id="lpv:HYN51_03625"/>
<evidence type="ECO:0000256" key="1">
    <source>
        <dbReference type="SAM" id="SignalP"/>
    </source>
</evidence>
<keyword evidence="3" id="KW-1185">Reference proteome</keyword>
<dbReference type="EMBL" id="CP029185">
    <property type="protein sequence ID" value="AWH87732.1"/>
    <property type="molecule type" value="Genomic_DNA"/>
</dbReference>
<accession>A0A2Y9TVT7</accession>
<organism evidence="2 3">
    <name type="scientific">Limnobaculum parvum</name>
    <dbReference type="NCBI Taxonomy" id="2172103"/>
    <lineage>
        <taxon>Bacteria</taxon>
        <taxon>Pseudomonadati</taxon>
        <taxon>Pseudomonadota</taxon>
        <taxon>Gammaproteobacteria</taxon>
        <taxon>Enterobacterales</taxon>
        <taxon>Budviciaceae</taxon>
        <taxon>Limnobaculum</taxon>
    </lineage>
</organism>
<keyword evidence="1" id="KW-0732">Signal</keyword>
<proteinExistence type="predicted"/>
<protein>
    <recommendedName>
        <fullName evidence="4">Cyanovirin-N domain-containing protein</fullName>
    </recommendedName>
</protein>
<reference evidence="2 3" key="1">
    <citation type="journal article" date="2019" name="Int. J. Syst. Evol. Microbiol.">
        <title>Limnobaculum parvum gen. nov., sp. nov., isolated from a freshwater lake.</title>
        <authorList>
            <person name="Baek C."/>
            <person name="Shin S.K."/>
            <person name="Yi H."/>
        </authorList>
    </citation>
    <scope>NUCLEOTIDE SEQUENCE [LARGE SCALE GENOMIC DNA]</scope>
    <source>
        <strain evidence="2 3">HYN0051</strain>
    </source>
</reference>
<dbReference type="Proteomes" id="UP000244908">
    <property type="component" value="Chromosome"/>
</dbReference>